<feature type="compositionally biased region" description="Pro residues" evidence="9">
    <location>
        <begin position="820"/>
        <end position="834"/>
    </location>
</feature>
<dbReference type="InterPro" id="IPR059177">
    <property type="entry name" value="GH29D-like_dom"/>
</dbReference>
<evidence type="ECO:0000256" key="5">
    <source>
        <dbReference type="ARBA" id="ARBA00022801"/>
    </source>
</evidence>
<evidence type="ECO:0000256" key="4">
    <source>
        <dbReference type="ARBA" id="ARBA00022723"/>
    </source>
</evidence>
<dbReference type="Pfam" id="PF04122">
    <property type="entry name" value="CW_binding_2"/>
    <property type="match status" value="3"/>
</dbReference>
<keyword evidence="12" id="KW-1185">Reference proteome</keyword>
<dbReference type="KEGG" id="euz:DVS28_a3393"/>
<dbReference type="Gene3D" id="3.40.630.10">
    <property type="entry name" value="Zn peptidases"/>
    <property type="match status" value="1"/>
</dbReference>
<dbReference type="InterPro" id="IPR057246">
    <property type="entry name" value="CARBOXYPEPT_ZN_1"/>
</dbReference>
<dbReference type="GO" id="GO:0005615">
    <property type="term" value="C:extracellular space"/>
    <property type="evidence" value="ECO:0007669"/>
    <property type="project" value="TreeGrafter"/>
</dbReference>
<proteinExistence type="inferred from homology"/>
<evidence type="ECO:0000256" key="9">
    <source>
        <dbReference type="SAM" id="MobiDB-lite"/>
    </source>
</evidence>
<dbReference type="GO" id="GO:0008270">
    <property type="term" value="F:zinc ion binding"/>
    <property type="evidence" value="ECO:0007669"/>
    <property type="project" value="InterPro"/>
</dbReference>
<sequence>MPLSSVRTRLVSRFAVLIPVAAMLLATLPLVGGADADQRVTDESVTQFLLVHVPESSHIQMLEVAGYDVAEVNAADGGGWDLSVLASDGQAEALPGFARILDSAPAPTLEDLQDDLFGNVLVEPEEMQQRVVAEAQMAEFAESSPSPAPVVEDRYIDVLRADWFANSVGIFISVEAHSEEGEDDILTVTANGEEFPMSRFRDAGQYMYHRFSSPERVVSPPTQVTVSNDDGESTTVPTREWTSGSVSPFPAGFEWGFTNEGYMDAVQTTEQIVDIAANYPDITELIDLPYLTNGYRRQAVAQTSGGSASEVLYLLSNAYGSEGGNDWTLVLENPGTPDATTSVDVTGTTITVTLATDAAGTAIATAAEVVAALNANAAVQAMGSAHTYRGNEGTSPAIAGTYPLSDRLSAPDTIAREPAQVKAIRIGAQRDGTRPGLMIYCQEHAREWVTPLVCVETAHRLTANYGTDADTTRLVDALDIFIVPTVNPDGTNFSMYDYNFQRKSMTNHCEADNSDTGRWNSMGVDLNRNYRVGSAHDGYDGASTTSCTSGTYAGPAEGSEPEAQNEMWLAETFPNIEFAMNTHSHGGYFMWAPASYIEEGRVTLPRPTAGIEAYFEETAEDILRDIKSFRGTVIEPGRAGPVIDVLYSAAGNSADDHYYEYVDEETEVGRDPDIFAFNFEVGARIYDPVDDSWDSTGFQPDFASEGFYQAMEFANGMYGLLEVVEAFGEDTQAPVTSTNIADTEWFEEPVDVTFDSDEPATIHYTTDGSVPTLDSPVIERRYIRDIPEPLTISEQTVLRWIAVDASGNQSRPQQVTVRFEPPPAPGPGPGPGPVTPTEEPTEEPTEGPDRVLSVTPGGVDEADPTDLSIEMSQLTNPSTRAFAQAADSAIIASDTVFADALASGTLQTDGRSLLLNEADELESAVLAELQRLGVEEVIVLGGTAAISEAVTDALEAEGFSVTRIAGETRTETATAIAESAADTDGLLLARAYPLDGSSDATQAFADSLAAGGWAAQAGTGLLLTQSEELNDSAATYLSSSSASDVTAIGGSAAIADVVLDAVEALDLGTNRVQGANRFATAVAIAEARGFDEGNPAERVIVVEGQSAMSWVAGFTAAALSASTDAPILLANGDDLPTETMSFLESAFAPAESGTVVVCLAEQAACDAAEAVMES</sequence>
<keyword evidence="4" id="KW-0479">Metal-binding</keyword>
<dbReference type="InterPro" id="IPR000834">
    <property type="entry name" value="Peptidase_M14"/>
</dbReference>
<evidence type="ECO:0000256" key="1">
    <source>
        <dbReference type="ARBA" id="ARBA00001947"/>
    </source>
</evidence>
<feature type="active site" description="Proton donor/acceptor" evidence="8">
    <location>
        <position position="680"/>
    </location>
</feature>
<dbReference type="GO" id="GO:0004181">
    <property type="term" value="F:metallocarboxypeptidase activity"/>
    <property type="evidence" value="ECO:0007669"/>
    <property type="project" value="InterPro"/>
</dbReference>
<evidence type="ECO:0000259" key="10">
    <source>
        <dbReference type="PROSITE" id="PS52035"/>
    </source>
</evidence>
<protein>
    <submittedName>
        <fullName evidence="11">Alkaline phosphatase</fullName>
    </submittedName>
</protein>
<dbReference type="SMART" id="SM00631">
    <property type="entry name" value="Zn_pept"/>
    <property type="match status" value="1"/>
</dbReference>
<evidence type="ECO:0000256" key="7">
    <source>
        <dbReference type="ARBA" id="ARBA00023049"/>
    </source>
</evidence>
<accession>A0A346Y0S1</accession>
<evidence type="ECO:0000256" key="6">
    <source>
        <dbReference type="ARBA" id="ARBA00022833"/>
    </source>
</evidence>
<dbReference type="GO" id="GO:0006508">
    <property type="term" value="P:proteolysis"/>
    <property type="evidence" value="ECO:0007669"/>
    <property type="project" value="UniProtKB-KW"/>
</dbReference>
<feature type="domain" description="Peptidase M14" evidence="10">
    <location>
        <begin position="384"/>
        <end position="703"/>
    </location>
</feature>
<comment type="cofactor">
    <cofactor evidence="1">
        <name>Zn(2+)</name>
        <dbReference type="ChEBI" id="CHEBI:29105"/>
    </cofactor>
</comment>
<dbReference type="Proteomes" id="UP000264006">
    <property type="component" value="Chromosome"/>
</dbReference>
<feature type="compositionally biased region" description="Polar residues" evidence="9">
    <location>
        <begin position="220"/>
        <end position="243"/>
    </location>
</feature>
<evidence type="ECO:0000313" key="11">
    <source>
        <dbReference type="EMBL" id="AXV08068.1"/>
    </source>
</evidence>
<keyword evidence="5" id="KW-0378">Hydrolase</keyword>
<name>A0A346Y0S1_9ACTN</name>
<evidence type="ECO:0000256" key="3">
    <source>
        <dbReference type="ARBA" id="ARBA00022670"/>
    </source>
</evidence>
<gene>
    <name evidence="11" type="ORF">DVS28_a3393</name>
</gene>
<feature type="region of interest" description="Disordered" evidence="9">
    <location>
        <begin position="809"/>
        <end position="855"/>
    </location>
</feature>
<organism evidence="11 12">
    <name type="scientific">Euzebya pacifica</name>
    <dbReference type="NCBI Taxonomy" id="1608957"/>
    <lineage>
        <taxon>Bacteria</taxon>
        <taxon>Bacillati</taxon>
        <taxon>Actinomycetota</taxon>
        <taxon>Nitriliruptoria</taxon>
        <taxon>Euzebyales</taxon>
    </lineage>
</organism>
<dbReference type="PANTHER" id="PTHR11705:SF143">
    <property type="entry name" value="SLL0236 PROTEIN"/>
    <property type="match status" value="1"/>
</dbReference>
<feature type="region of interest" description="Disordered" evidence="9">
    <location>
        <begin position="218"/>
        <end position="243"/>
    </location>
</feature>
<keyword evidence="6" id="KW-0862">Zinc</keyword>
<dbReference type="Pfam" id="PF00246">
    <property type="entry name" value="Peptidase_M14"/>
    <property type="match status" value="1"/>
</dbReference>
<dbReference type="InterPro" id="IPR007253">
    <property type="entry name" value="Cell_wall-bd_2"/>
</dbReference>
<dbReference type="RefSeq" id="WP_114592465.1">
    <property type="nucleotide sequence ID" value="NZ_CP031165.1"/>
</dbReference>
<evidence type="ECO:0000256" key="2">
    <source>
        <dbReference type="ARBA" id="ARBA00005988"/>
    </source>
</evidence>
<keyword evidence="7" id="KW-0482">Metalloprotease</keyword>
<evidence type="ECO:0000256" key="8">
    <source>
        <dbReference type="PROSITE-ProRule" id="PRU01379"/>
    </source>
</evidence>
<dbReference type="PROSITE" id="PS52035">
    <property type="entry name" value="PEPTIDASE_M14"/>
    <property type="match status" value="1"/>
</dbReference>
<dbReference type="SUPFAM" id="SSF53187">
    <property type="entry name" value="Zn-dependent exopeptidases"/>
    <property type="match status" value="1"/>
</dbReference>
<dbReference type="AlphaFoldDB" id="A0A346Y0S1"/>
<dbReference type="PROSITE" id="PS00132">
    <property type="entry name" value="CARBOXYPEPT_ZN_1"/>
    <property type="match status" value="1"/>
</dbReference>
<dbReference type="EMBL" id="CP031165">
    <property type="protein sequence ID" value="AXV08068.1"/>
    <property type="molecule type" value="Genomic_DNA"/>
</dbReference>
<reference evidence="11 12" key="1">
    <citation type="submission" date="2018-09" db="EMBL/GenBank/DDBJ databases">
        <title>Complete genome sequence of Euzebya sp. DY32-46 isolated from seawater of Pacific Ocean.</title>
        <authorList>
            <person name="Xu L."/>
            <person name="Wu Y.-H."/>
            <person name="Xu X.-W."/>
        </authorList>
    </citation>
    <scope>NUCLEOTIDE SEQUENCE [LARGE SCALE GENOMIC DNA]</scope>
    <source>
        <strain evidence="11 12">DY32-46</strain>
    </source>
</reference>
<dbReference type="PANTHER" id="PTHR11705">
    <property type="entry name" value="PROTEASE FAMILY M14 CARBOXYPEPTIDASE A,B"/>
    <property type="match status" value="1"/>
</dbReference>
<dbReference type="OrthoDB" id="5240362at2"/>
<evidence type="ECO:0000313" key="12">
    <source>
        <dbReference type="Proteomes" id="UP000264006"/>
    </source>
</evidence>
<keyword evidence="3" id="KW-0645">Protease</keyword>
<dbReference type="Pfam" id="PF13290">
    <property type="entry name" value="CHB_HEX_C_1"/>
    <property type="match status" value="1"/>
</dbReference>
<comment type="similarity">
    <text evidence="2 8">Belongs to the peptidase M14 family.</text>
</comment>
<dbReference type="Gene3D" id="3.40.50.12090">
    <property type="match status" value="1"/>
</dbReference>